<evidence type="ECO:0000256" key="1">
    <source>
        <dbReference type="SAM" id="Phobius"/>
    </source>
</evidence>
<evidence type="ECO:0000313" key="2">
    <source>
        <dbReference type="EMBL" id="GAA0739541.1"/>
    </source>
</evidence>
<name>A0ABN1JGV2_9BURK</name>
<feature type="transmembrane region" description="Helical" evidence="1">
    <location>
        <begin position="43"/>
        <end position="59"/>
    </location>
</feature>
<comment type="caution">
    <text evidence="2">The sequence shown here is derived from an EMBL/GenBank/DDBJ whole genome shotgun (WGS) entry which is preliminary data.</text>
</comment>
<gene>
    <name evidence="2" type="ORF">GCM10009107_00350</name>
</gene>
<dbReference type="Proteomes" id="UP001500279">
    <property type="component" value="Unassembled WGS sequence"/>
</dbReference>
<evidence type="ECO:0000313" key="3">
    <source>
        <dbReference type="Proteomes" id="UP001500279"/>
    </source>
</evidence>
<keyword evidence="1" id="KW-1133">Transmembrane helix</keyword>
<keyword evidence="3" id="KW-1185">Reference proteome</keyword>
<protein>
    <submittedName>
        <fullName evidence="2">Uncharacterized protein</fullName>
    </submittedName>
</protein>
<proteinExistence type="predicted"/>
<organism evidence="2 3">
    <name type="scientific">Ideonella azotifigens</name>
    <dbReference type="NCBI Taxonomy" id="513160"/>
    <lineage>
        <taxon>Bacteria</taxon>
        <taxon>Pseudomonadati</taxon>
        <taxon>Pseudomonadota</taxon>
        <taxon>Betaproteobacteria</taxon>
        <taxon>Burkholderiales</taxon>
        <taxon>Sphaerotilaceae</taxon>
        <taxon>Ideonella</taxon>
    </lineage>
</organism>
<dbReference type="EMBL" id="BAAAEW010000001">
    <property type="protein sequence ID" value="GAA0739541.1"/>
    <property type="molecule type" value="Genomic_DNA"/>
</dbReference>
<accession>A0ABN1JGV2</accession>
<keyword evidence="1" id="KW-0472">Membrane</keyword>
<sequence length="101" mass="11317">MILQRTPQPDARVWPGRRLLAFADAVAWPVAWANFVFGLPAHLGLAGQCVLAYCGFAAIQRAHQAVVQNPRYHFTTWRWGRWVVLVLAFGYALKLATLLTA</sequence>
<keyword evidence="1" id="KW-0812">Transmembrane</keyword>
<reference evidence="2 3" key="1">
    <citation type="journal article" date="2019" name="Int. J. Syst. Evol. Microbiol.">
        <title>The Global Catalogue of Microorganisms (GCM) 10K type strain sequencing project: providing services to taxonomists for standard genome sequencing and annotation.</title>
        <authorList>
            <consortium name="The Broad Institute Genomics Platform"/>
            <consortium name="The Broad Institute Genome Sequencing Center for Infectious Disease"/>
            <person name="Wu L."/>
            <person name="Ma J."/>
        </authorList>
    </citation>
    <scope>NUCLEOTIDE SEQUENCE [LARGE SCALE GENOMIC DNA]</scope>
    <source>
        <strain evidence="2 3">JCM 15503</strain>
    </source>
</reference>
<feature type="transmembrane region" description="Helical" evidence="1">
    <location>
        <begin position="79"/>
        <end position="99"/>
    </location>
</feature>